<name>A0A6L2N3F4_TANCI</name>
<accession>A0A6L2N3F4</accession>
<dbReference type="Pfam" id="PF07727">
    <property type="entry name" value="RVT_2"/>
    <property type="match status" value="1"/>
</dbReference>
<organism evidence="4">
    <name type="scientific">Tanacetum cinerariifolium</name>
    <name type="common">Dalmatian daisy</name>
    <name type="synonym">Chrysanthemum cinerariifolium</name>
    <dbReference type="NCBI Taxonomy" id="118510"/>
    <lineage>
        <taxon>Eukaryota</taxon>
        <taxon>Viridiplantae</taxon>
        <taxon>Streptophyta</taxon>
        <taxon>Embryophyta</taxon>
        <taxon>Tracheophyta</taxon>
        <taxon>Spermatophyta</taxon>
        <taxon>Magnoliopsida</taxon>
        <taxon>eudicotyledons</taxon>
        <taxon>Gunneridae</taxon>
        <taxon>Pentapetalae</taxon>
        <taxon>asterids</taxon>
        <taxon>campanulids</taxon>
        <taxon>Asterales</taxon>
        <taxon>Asteraceae</taxon>
        <taxon>Asteroideae</taxon>
        <taxon>Anthemideae</taxon>
        <taxon>Anthemidinae</taxon>
        <taxon>Tanacetum</taxon>
    </lineage>
</organism>
<dbReference type="InterPro" id="IPR057670">
    <property type="entry name" value="SH3_retrovirus"/>
</dbReference>
<dbReference type="AlphaFoldDB" id="A0A6L2N3F4"/>
<reference evidence="4" key="1">
    <citation type="journal article" date="2019" name="Sci. Rep.">
        <title>Draft genome of Tanacetum cinerariifolium, the natural source of mosquito coil.</title>
        <authorList>
            <person name="Yamashiro T."/>
            <person name="Shiraishi A."/>
            <person name="Satake H."/>
            <person name="Nakayama K."/>
        </authorList>
    </citation>
    <scope>NUCLEOTIDE SEQUENCE</scope>
</reference>
<comment type="caution">
    <text evidence="4">The sequence shown here is derived from an EMBL/GenBank/DDBJ whole genome shotgun (WGS) entry which is preliminary data.</text>
</comment>
<sequence length="759" mass="86523">MALGAKLKLGFIDGSCVKPASDHDDLQRWIRCDYMVTCWILNSMVTELSDAFLYAQSACELWKEIRERYGQSNGPLVYQLERELSKISQVRSQILAMDHLSIVNKAYDIVHQIKKQKQVSNHVFEPTAFFSTMNNKNNSNGRRENNKGNRNEIKGETKNEISFKKVCTNYGQEGHLFEQCFERLGYPDWYKGKKAKKNNRLAAHVNSGFDEHFSGETPLTWDMRMRGKAISEDKRGASSPHAVTVPQKDKFNNRGIKCVLLGDLMNQKGYKLYNLQTQEVFNRRDTIFKEDVFPFKDYKKPKGSLFVHDFPSFGDEFYPETTQTPLPPDPVVVIPNNHISTEPDNENSAPIGTKSSPHYPLFALTYFLGIPQQHIAFLANVFAQPEPTRYQQAIQHPGWVESMNKELEALEKNNTWTLIELPSGHKAITSKWVYKTKFKPTSIIERLKARLVVREICMLPPEGYTNAKPGHVCKLNRSLYGLKQASRQWNQELTRFLVEKGYEQSKQDYSLFVKVQEDSFTAALVYVDDVSITCNTPTEIDSLKKSLDDKFTIKDLGLANYFLDAGLTAAKPNLSPLPTNLKLSLDKRVPISDPAAYRRLVGRLLYLTMIRPNISYAVQHLSHFVSSPKDVHLQAKTKKQATESMSSTEAEYRSMATTTCKLLWLSFLLIDLHIPVKLPITIFRDNKSAQQIAANPFFHERAKHMDIDSHFTRDKVQDGFLQTAFIPSHLQLADTMTKALNSVQHSFLDAKLGVSTAPT</sequence>
<evidence type="ECO:0000313" key="4">
    <source>
        <dbReference type="EMBL" id="GEU79064.1"/>
    </source>
</evidence>
<dbReference type="PANTHER" id="PTHR11439">
    <property type="entry name" value="GAG-POL-RELATED RETROTRANSPOSON"/>
    <property type="match status" value="1"/>
</dbReference>
<proteinExistence type="predicted"/>
<feature type="region of interest" description="Disordered" evidence="1">
    <location>
        <begin position="134"/>
        <end position="156"/>
    </location>
</feature>
<dbReference type="EMBL" id="BKCJ010007798">
    <property type="protein sequence ID" value="GEU79064.1"/>
    <property type="molecule type" value="Genomic_DNA"/>
</dbReference>
<evidence type="ECO:0000259" key="3">
    <source>
        <dbReference type="Pfam" id="PF25597"/>
    </source>
</evidence>
<dbReference type="SUPFAM" id="SSF56672">
    <property type="entry name" value="DNA/RNA polymerases"/>
    <property type="match status" value="1"/>
</dbReference>
<feature type="domain" description="Retroviral polymerase SH3-like" evidence="3">
    <location>
        <begin position="243"/>
        <end position="297"/>
    </location>
</feature>
<dbReference type="PANTHER" id="PTHR11439:SF511">
    <property type="match status" value="1"/>
</dbReference>
<dbReference type="InterPro" id="IPR043502">
    <property type="entry name" value="DNA/RNA_pol_sf"/>
</dbReference>
<gene>
    <name evidence="4" type="ORF">Tci_051042</name>
</gene>
<feature type="compositionally biased region" description="Basic and acidic residues" evidence="1">
    <location>
        <begin position="141"/>
        <end position="156"/>
    </location>
</feature>
<feature type="domain" description="Reverse transcriptase Ty1/copia-type" evidence="2">
    <location>
        <begin position="454"/>
        <end position="564"/>
    </location>
</feature>
<dbReference type="Pfam" id="PF25597">
    <property type="entry name" value="SH3_retrovirus"/>
    <property type="match status" value="1"/>
</dbReference>
<protein>
    <submittedName>
        <fullName evidence="4">Uncharacterized protein</fullName>
    </submittedName>
</protein>
<evidence type="ECO:0000259" key="2">
    <source>
        <dbReference type="Pfam" id="PF07727"/>
    </source>
</evidence>
<dbReference type="InterPro" id="IPR013103">
    <property type="entry name" value="RVT_2"/>
</dbReference>
<evidence type="ECO:0000256" key="1">
    <source>
        <dbReference type="SAM" id="MobiDB-lite"/>
    </source>
</evidence>
<dbReference type="CDD" id="cd09272">
    <property type="entry name" value="RNase_HI_RT_Ty1"/>
    <property type="match status" value="1"/>
</dbReference>